<sequence length="61" mass="6810">MAPITYLNCLALLLTVLMEALPFRMRTCAEDALRPTMRRVWGGLSASQASEWQSILGGRNK</sequence>
<protein>
    <submittedName>
        <fullName evidence="1">Uncharacterized protein</fullName>
    </submittedName>
</protein>
<comment type="caution">
    <text evidence="1">The sequence shown here is derived from an EMBL/GenBank/DDBJ whole genome shotgun (WGS) entry which is preliminary data.</text>
</comment>
<organism evidence="1 2">
    <name type="scientific">Streptomyces hiroshimensis</name>
    <dbReference type="NCBI Taxonomy" id="66424"/>
    <lineage>
        <taxon>Bacteria</taxon>
        <taxon>Bacillati</taxon>
        <taxon>Actinomycetota</taxon>
        <taxon>Actinomycetes</taxon>
        <taxon>Kitasatosporales</taxon>
        <taxon>Streptomycetaceae</taxon>
        <taxon>Streptomyces</taxon>
    </lineage>
</organism>
<dbReference type="Proteomes" id="UP000659223">
    <property type="component" value="Unassembled WGS sequence"/>
</dbReference>
<evidence type="ECO:0000313" key="2">
    <source>
        <dbReference type="Proteomes" id="UP000659223"/>
    </source>
</evidence>
<proteinExistence type="predicted"/>
<accession>A0ABQ2YAF0</accession>
<dbReference type="EMBL" id="BMUT01000003">
    <property type="protein sequence ID" value="GGX76215.1"/>
    <property type="molecule type" value="Genomic_DNA"/>
</dbReference>
<gene>
    <name evidence="1" type="ORF">GCM10010324_22310</name>
</gene>
<reference evidence="2" key="1">
    <citation type="journal article" date="2019" name="Int. J. Syst. Evol. Microbiol.">
        <title>The Global Catalogue of Microorganisms (GCM) 10K type strain sequencing project: providing services to taxonomists for standard genome sequencing and annotation.</title>
        <authorList>
            <consortium name="The Broad Institute Genomics Platform"/>
            <consortium name="The Broad Institute Genome Sequencing Center for Infectious Disease"/>
            <person name="Wu L."/>
            <person name="Ma J."/>
        </authorList>
    </citation>
    <scope>NUCLEOTIDE SEQUENCE [LARGE SCALE GENOMIC DNA]</scope>
    <source>
        <strain evidence="2">JCM 4586</strain>
    </source>
</reference>
<evidence type="ECO:0000313" key="1">
    <source>
        <dbReference type="EMBL" id="GGX76215.1"/>
    </source>
</evidence>
<name>A0ABQ2YAF0_9ACTN</name>
<keyword evidence="2" id="KW-1185">Reference proteome</keyword>